<dbReference type="Proteomes" id="UP000314294">
    <property type="component" value="Unassembled WGS sequence"/>
</dbReference>
<feature type="region of interest" description="Disordered" evidence="1">
    <location>
        <begin position="81"/>
        <end position="117"/>
    </location>
</feature>
<sequence>MYELLLIGTVDVRSLGAGHLTLELRDLLGELRLEGLRRAGEPAAGRLHGVSVLHLETTYLALDLGGLSGVLGLKRLRQHRVQTAAGGPAPREPFHRTRLRSTEDQDQTEVSRGPGLD</sequence>
<keyword evidence="3" id="KW-1185">Reference proteome</keyword>
<name>A0A4Z2HWM5_9TELE</name>
<reference evidence="2 3" key="1">
    <citation type="submission" date="2019-03" db="EMBL/GenBank/DDBJ databases">
        <title>First draft genome of Liparis tanakae, snailfish: a comprehensive survey of snailfish specific genes.</title>
        <authorList>
            <person name="Kim W."/>
            <person name="Song I."/>
            <person name="Jeong J.-H."/>
            <person name="Kim D."/>
            <person name="Kim S."/>
            <person name="Ryu S."/>
            <person name="Song J.Y."/>
            <person name="Lee S.K."/>
        </authorList>
    </citation>
    <scope>NUCLEOTIDE SEQUENCE [LARGE SCALE GENOMIC DNA]</scope>
    <source>
        <tissue evidence="2">Muscle</tissue>
    </source>
</reference>
<evidence type="ECO:0000313" key="3">
    <source>
        <dbReference type="Proteomes" id="UP000314294"/>
    </source>
</evidence>
<feature type="compositionally biased region" description="Basic and acidic residues" evidence="1">
    <location>
        <begin position="92"/>
        <end position="103"/>
    </location>
</feature>
<protein>
    <submittedName>
        <fullName evidence="2">Uncharacterized protein</fullName>
    </submittedName>
</protein>
<dbReference type="AlphaFoldDB" id="A0A4Z2HWM5"/>
<organism evidence="2 3">
    <name type="scientific">Liparis tanakae</name>
    <name type="common">Tanaka's snailfish</name>
    <dbReference type="NCBI Taxonomy" id="230148"/>
    <lineage>
        <taxon>Eukaryota</taxon>
        <taxon>Metazoa</taxon>
        <taxon>Chordata</taxon>
        <taxon>Craniata</taxon>
        <taxon>Vertebrata</taxon>
        <taxon>Euteleostomi</taxon>
        <taxon>Actinopterygii</taxon>
        <taxon>Neopterygii</taxon>
        <taxon>Teleostei</taxon>
        <taxon>Neoteleostei</taxon>
        <taxon>Acanthomorphata</taxon>
        <taxon>Eupercaria</taxon>
        <taxon>Perciformes</taxon>
        <taxon>Cottioidei</taxon>
        <taxon>Cottales</taxon>
        <taxon>Liparidae</taxon>
        <taxon>Liparis</taxon>
    </lineage>
</organism>
<comment type="caution">
    <text evidence="2">The sequence shown here is derived from an EMBL/GenBank/DDBJ whole genome shotgun (WGS) entry which is preliminary data.</text>
</comment>
<accession>A0A4Z2HWM5</accession>
<gene>
    <name evidence="2" type="ORF">EYF80_019873</name>
</gene>
<evidence type="ECO:0000313" key="2">
    <source>
        <dbReference type="EMBL" id="TNN70000.1"/>
    </source>
</evidence>
<dbReference type="EMBL" id="SRLO01000169">
    <property type="protein sequence ID" value="TNN70000.1"/>
    <property type="molecule type" value="Genomic_DNA"/>
</dbReference>
<proteinExistence type="predicted"/>
<evidence type="ECO:0000256" key="1">
    <source>
        <dbReference type="SAM" id="MobiDB-lite"/>
    </source>
</evidence>